<evidence type="ECO:0000313" key="3">
    <source>
        <dbReference type="Proteomes" id="UP000321201"/>
    </source>
</evidence>
<dbReference type="SMART" id="SM00671">
    <property type="entry name" value="SEL1"/>
    <property type="match status" value="3"/>
</dbReference>
<proteinExistence type="predicted"/>
<dbReference type="PANTHER" id="PTHR45011">
    <property type="entry name" value="DAP3-BINDING CELL DEATH ENHANCER 1"/>
    <property type="match status" value="1"/>
</dbReference>
<protein>
    <submittedName>
        <fullName evidence="2">Sel1 repeat family protein</fullName>
    </submittedName>
</protein>
<name>A0A5C7ET97_9PROT</name>
<dbReference type="Proteomes" id="UP000321201">
    <property type="component" value="Unassembled WGS sequence"/>
</dbReference>
<dbReference type="InterPro" id="IPR006597">
    <property type="entry name" value="Sel1-like"/>
</dbReference>
<reference evidence="2 3" key="1">
    <citation type="submission" date="2019-08" db="EMBL/GenBank/DDBJ databases">
        <title>Pelomicrobium methylotrophicum gen. nov., sp. nov. a moderately thermophilic, facultatively anaerobic, lithoautotrophic and methylotrophic bacterium isolated from a terrestrial mud volcano.</title>
        <authorList>
            <person name="Slobodkina G.B."/>
            <person name="Merkel A.Y."/>
            <person name="Slobodkin A.I."/>
        </authorList>
    </citation>
    <scope>NUCLEOTIDE SEQUENCE [LARGE SCALE GENOMIC DNA]</scope>
    <source>
        <strain evidence="2 3">SM250</strain>
    </source>
</reference>
<dbReference type="Gene3D" id="1.25.40.10">
    <property type="entry name" value="Tetratricopeptide repeat domain"/>
    <property type="match status" value="1"/>
</dbReference>
<dbReference type="AlphaFoldDB" id="A0A5C7ET97"/>
<keyword evidence="3" id="KW-1185">Reference proteome</keyword>
<evidence type="ECO:0000256" key="1">
    <source>
        <dbReference type="SAM" id="MobiDB-lite"/>
    </source>
</evidence>
<comment type="caution">
    <text evidence="2">The sequence shown here is derived from an EMBL/GenBank/DDBJ whole genome shotgun (WGS) entry which is preliminary data.</text>
</comment>
<dbReference type="OrthoDB" id="5288505at2"/>
<gene>
    <name evidence="2" type="ORF">FR698_10795</name>
</gene>
<dbReference type="InParanoid" id="A0A5C7ET97"/>
<dbReference type="InterPro" id="IPR011990">
    <property type="entry name" value="TPR-like_helical_dom_sf"/>
</dbReference>
<feature type="region of interest" description="Disordered" evidence="1">
    <location>
        <begin position="1"/>
        <end position="28"/>
    </location>
</feature>
<dbReference type="InterPro" id="IPR052748">
    <property type="entry name" value="ISR_Activator"/>
</dbReference>
<organism evidence="2 3">
    <name type="scientific">Pelomicrobium methylotrophicum</name>
    <dbReference type="NCBI Taxonomy" id="2602750"/>
    <lineage>
        <taxon>Bacteria</taxon>
        <taxon>Pseudomonadati</taxon>
        <taxon>Pseudomonadota</taxon>
        <taxon>Hydrogenophilia</taxon>
        <taxon>Hydrogenophilia incertae sedis</taxon>
        <taxon>Pelomicrobium</taxon>
    </lineage>
</organism>
<evidence type="ECO:0000313" key="2">
    <source>
        <dbReference type="EMBL" id="TXF11379.1"/>
    </source>
</evidence>
<accession>A0A5C7ET97</accession>
<dbReference type="EMBL" id="VPFL01000014">
    <property type="protein sequence ID" value="TXF11379.1"/>
    <property type="molecule type" value="Genomic_DNA"/>
</dbReference>
<dbReference type="PANTHER" id="PTHR45011:SF1">
    <property type="entry name" value="DAP3-BINDING CELL DEATH ENHANCER 1"/>
    <property type="match status" value="1"/>
</dbReference>
<dbReference type="Pfam" id="PF08238">
    <property type="entry name" value="Sel1"/>
    <property type="match status" value="3"/>
</dbReference>
<sequence>MVSPVREAAPAPRGRVASGTDTLPRGRKGERWVRFMPEGEFIPSEGGSMRKLMAGIVVLLSAQWAMAQQALNEQVEHALSGATPQEVVKRLEKAVKRGNVLAAYELGVILRDGREGIEPDPRRALKLFERAGRPWLARNWFKLGVPQAQYALGMMYLEGKGTEADTETALKWLLRAAEQGHAQAQLQLAEIYASDGGPVDMREAYFWASLALGQFDLSKQEKDKAAAIQESAAQKLDANDVETLKMAVENWSPHRMASSR</sequence>
<dbReference type="SUPFAM" id="SSF81901">
    <property type="entry name" value="HCP-like"/>
    <property type="match status" value="1"/>
</dbReference>